<dbReference type="EMBL" id="GBRH01278961">
    <property type="protein sequence ID" value="JAD18934.1"/>
    <property type="molecule type" value="Transcribed_RNA"/>
</dbReference>
<protein>
    <recommendedName>
        <fullName evidence="2">F-box associated domain-containing protein</fullName>
    </recommendedName>
</protein>
<evidence type="ECO:0008006" key="2">
    <source>
        <dbReference type="Google" id="ProtNLM"/>
    </source>
</evidence>
<proteinExistence type="predicted"/>
<organism evidence="1">
    <name type="scientific">Arundo donax</name>
    <name type="common">Giant reed</name>
    <name type="synonym">Donax arundinaceus</name>
    <dbReference type="NCBI Taxonomy" id="35708"/>
    <lineage>
        <taxon>Eukaryota</taxon>
        <taxon>Viridiplantae</taxon>
        <taxon>Streptophyta</taxon>
        <taxon>Embryophyta</taxon>
        <taxon>Tracheophyta</taxon>
        <taxon>Spermatophyta</taxon>
        <taxon>Magnoliopsida</taxon>
        <taxon>Liliopsida</taxon>
        <taxon>Poales</taxon>
        <taxon>Poaceae</taxon>
        <taxon>PACMAD clade</taxon>
        <taxon>Arundinoideae</taxon>
        <taxon>Arundineae</taxon>
        <taxon>Arundo</taxon>
    </lineage>
</organism>
<reference evidence="1" key="1">
    <citation type="submission" date="2014-09" db="EMBL/GenBank/DDBJ databases">
        <authorList>
            <person name="Magalhaes I.L.F."/>
            <person name="Oliveira U."/>
            <person name="Santos F.R."/>
            <person name="Vidigal T.H.D.A."/>
            <person name="Brescovit A.D."/>
            <person name="Santos A.J."/>
        </authorList>
    </citation>
    <scope>NUCLEOTIDE SEQUENCE</scope>
    <source>
        <tissue evidence="1">Shoot tissue taken approximately 20 cm above the soil surface</tissue>
    </source>
</reference>
<dbReference type="AlphaFoldDB" id="A0A0A8XY44"/>
<sequence length="152" mass="17495">MFNRAGFTDLEHKQLCEVLTINGGTGHAHWSGKQSRDFFAEIEEANSGVVVDGVVYFLMDSVYHSMIVDGVALDGLHPDIICSFDLETVEWREDIQGPISSSFDWDIDNAWQEYIWDQLTLAELKGYLVLVYHRQYQSTMDLWFLTDYGTRT</sequence>
<evidence type="ECO:0000313" key="1">
    <source>
        <dbReference type="EMBL" id="JAD18934.1"/>
    </source>
</evidence>
<reference evidence="1" key="2">
    <citation type="journal article" date="2015" name="Data Brief">
        <title>Shoot transcriptome of the giant reed, Arundo donax.</title>
        <authorList>
            <person name="Barrero R.A."/>
            <person name="Guerrero F.D."/>
            <person name="Moolhuijzen P."/>
            <person name="Goolsby J.A."/>
            <person name="Tidwell J."/>
            <person name="Bellgard S.E."/>
            <person name="Bellgard M.I."/>
        </authorList>
    </citation>
    <scope>NUCLEOTIDE SEQUENCE</scope>
    <source>
        <tissue evidence="1">Shoot tissue taken approximately 20 cm above the soil surface</tissue>
    </source>
</reference>
<name>A0A0A8XY44_ARUDO</name>
<accession>A0A0A8XY44</accession>